<feature type="transmembrane region" description="Helical" evidence="7">
    <location>
        <begin position="261"/>
        <end position="278"/>
    </location>
</feature>
<keyword evidence="2" id="KW-0813">Transport</keyword>
<feature type="transmembrane region" description="Helical" evidence="7">
    <location>
        <begin position="131"/>
        <end position="154"/>
    </location>
</feature>
<keyword evidence="5 7" id="KW-0472">Membrane</keyword>
<comment type="similarity">
    <text evidence="6">Belongs to the major facilitator superfamily. Spinster (TC 2.A.1.49) family.</text>
</comment>
<evidence type="ECO:0000256" key="3">
    <source>
        <dbReference type="ARBA" id="ARBA00022692"/>
    </source>
</evidence>
<dbReference type="PANTHER" id="PTHR23505:SF74">
    <property type="entry name" value="OS08G0409900 PROTEIN"/>
    <property type="match status" value="1"/>
</dbReference>
<evidence type="ECO:0000256" key="2">
    <source>
        <dbReference type="ARBA" id="ARBA00022448"/>
    </source>
</evidence>
<accession>A0A8J5RK77</accession>
<comment type="subcellular location">
    <subcellularLocation>
        <location evidence="1">Membrane</location>
        <topology evidence="1">Multi-pass membrane protein</topology>
    </subcellularLocation>
</comment>
<feature type="transmembrane region" description="Helical" evidence="7">
    <location>
        <begin position="166"/>
        <end position="186"/>
    </location>
</feature>
<feature type="transmembrane region" description="Helical" evidence="7">
    <location>
        <begin position="290"/>
        <end position="315"/>
    </location>
</feature>
<keyword evidence="3 7" id="KW-0812">Transmembrane</keyword>
<reference evidence="9" key="2">
    <citation type="submission" date="2021-02" db="EMBL/GenBank/DDBJ databases">
        <authorList>
            <person name="Kimball J.A."/>
            <person name="Haas M.W."/>
            <person name="Macchietto M."/>
            <person name="Kono T."/>
            <person name="Duquette J."/>
            <person name="Shao M."/>
        </authorList>
    </citation>
    <scope>NUCLEOTIDE SEQUENCE</scope>
    <source>
        <tissue evidence="9">Fresh leaf tissue</tissue>
    </source>
</reference>
<dbReference type="PANTHER" id="PTHR23505">
    <property type="entry name" value="SPINSTER"/>
    <property type="match status" value="1"/>
</dbReference>
<sequence length="507" mass="54746">MGEARRTLLLVNLASIMERADEALLPAVYKEVGEALHSTPAELGALTLCRSLVQAACYPLAAYAAVRYDRALVIALGAFLWAAATFLVAISDSFPQIAVARGMNGIGLALVTPAIQSLVADYTNDNSRGSAFGWLQLTGNLGSLIGGLFSIMLSSTTFMGIAGWRVAFHIVALISVLVGTLVRLFAVDPHFVNCGNNKQHFRKSRWREMKDLVLEARAVVKIPSFQIIVAQGITGSFPWSALSFAPMWLELMGFTHEGTGILMITSAVASSLGGLLGGKMGDYLAKSYPNFGRIVISQISSASAIPLAALLLLGLPYDPSTGFVHGSVIFIVGFCICWNAPATNNPIFAEIVPERSRTSIYALDRSLESLLSSFAPPIVGYLAEHAYGYKPITYGVSIGTVERDKENAAALGKALYTAIAIPMLLCGFIYSLLYQTYPRDRERARMDMLIMSELQQIEMERSQQASGYYNGEDVSVIDNEYGEEGLDADDDEKTLMLTEIGQSAAAK</sequence>
<dbReference type="InterPro" id="IPR011701">
    <property type="entry name" value="MFS"/>
</dbReference>
<keyword evidence="4 7" id="KW-1133">Transmembrane helix</keyword>
<reference evidence="9" key="1">
    <citation type="journal article" date="2021" name="bioRxiv">
        <title>Whole Genome Assembly and Annotation of Northern Wild Rice, Zizania palustris L., Supports a Whole Genome Duplication in the Zizania Genus.</title>
        <authorList>
            <person name="Haas M."/>
            <person name="Kono T."/>
            <person name="Macchietto M."/>
            <person name="Millas R."/>
            <person name="McGilp L."/>
            <person name="Shao M."/>
            <person name="Duquette J."/>
            <person name="Hirsch C.N."/>
            <person name="Kimball J."/>
        </authorList>
    </citation>
    <scope>NUCLEOTIDE SEQUENCE</scope>
    <source>
        <tissue evidence="9">Fresh leaf tissue</tissue>
    </source>
</reference>
<dbReference type="GO" id="GO:0022857">
    <property type="term" value="F:transmembrane transporter activity"/>
    <property type="evidence" value="ECO:0007669"/>
    <property type="project" value="InterPro"/>
</dbReference>
<dbReference type="Proteomes" id="UP000729402">
    <property type="component" value="Unassembled WGS sequence"/>
</dbReference>
<evidence type="ECO:0000313" key="9">
    <source>
        <dbReference type="EMBL" id="KAG8047309.1"/>
    </source>
</evidence>
<evidence type="ECO:0000256" key="6">
    <source>
        <dbReference type="ARBA" id="ARBA00024338"/>
    </source>
</evidence>
<dbReference type="Pfam" id="PF07690">
    <property type="entry name" value="MFS_1"/>
    <property type="match status" value="1"/>
</dbReference>
<feature type="transmembrane region" description="Helical" evidence="7">
    <location>
        <begin position="102"/>
        <end position="119"/>
    </location>
</feature>
<feature type="transmembrane region" description="Helical" evidence="7">
    <location>
        <begin position="414"/>
        <end position="433"/>
    </location>
</feature>
<dbReference type="InterPro" id="IPR020846">
    <property type="entry name" value="MFS_dom"/>
</dbReference>
<evidence type="ECO:0000259" key="8">
    <source>
        <dbReference type="PROSITE" id="PS50850"/>
    </source>
</evidence>
<gene>
    <name evidence="9" type="ORF">GUJ93_ZPchr0008g11981</name>
</gene>
<evidence type="ECO:0000256" key="1">
    <source>
        <dbReference type="ARBA" id="ARBA00004141"/>
    </source>
</evidence>
<evidence type="ECO:0000256" key="7">
    <source>
        <dbReference type="SAM" id="Phobius"/>
    </source>
</evidence>
<feature type="transmembrane region" description="Helical" evidence="7">
    <location>
        <begin position="322"/>
        <end position="341"/>
    </location>
</feature>
<dbReference type="FunFam" id="1.20.1250.20:FF:000520">
    <property type="entry name" value="Major facilitator superfamily protein"/>
    <property type="match status" value="1"/>
</dbReference>
<evidence type="ECO:0000256" key="5">
    <source>
        <dbReference type="ARBA" id="ARBA00023136"/>
    </source>
</evidence>
<evidence type="ECO:0000313" key="10">
    <source>
        <dbReference type="Proteomes" id="UP000729402"/>
    </source>
</evidence>
<protein>
    <recommendedName>
        <fullName evidence="8">Major facilitator superfamily (MFS) profile domain-containing protein</fullName>
    </recommendedName>
</protein>
<proteinExistence type="inferred from homology"/>
<feature type="transmembrane region" description="Helical" evidence="7">
    <location>
        <begin position="227"/>
        <end position="249"/>
    </location>
</feature>
<organism evidence="9 10">
    <name type="scientific">Zizania palustris</name>
    <name type="common">Northern wild rice</name>
    <dbReference type="NCBI Taxonomy" id="103762"/>
    <lineage>
        <taxon>Eukaryota</taxon>
        <taxon>Viridiplantae</taxon>
        <taxon>Streptophyta</taxon>
        <taxon>Embryophyta</taxon>
        <taxon>Tracheophyta</taxon>
        <taxon>Spermatophyta</taxon>
        <taxon>Magnoliopsida</taxon>
        <taxon>Liliopsida</taxon>
        <taxon>Poales</taxon>
        <taxon>Poaceae</taxon>
        <taxon>BOP clade</taxon>
        <taxon>Oryzoideae</taxon>
        <taxon>Oryzeae</taxon>
        <taxon>Zizaniinae</taxon>
        <taxon>Zizania</taxon>
    </lineage>
</organism>
<dbReference type="InterPro" id="IPR044770">
    <property type="entry name" value="MFS_spinster-like"/>
</dbReference>
<name>A0A8J5RK77_ZIZPA</name>
<feature type="domain" description="Major facilitator superfamily (MFS) profile" evidence="8">
    <location>
        <begin position="7"/>
        <end position="437"/>
    </location>
</feature>
<dbReference type="PROSITE" id="PS50850">
    <property type="entry name" value="MFS"/>
    <property type="match status" value="1"/>
</dbReference>
<comment type="caution">
    <text evidence="9">The sequence shown here is derived from an EMBL/GenBank/DDBJ whole genome shotgun (WGS) entry which is preliminary data.</text>
</comment>
<dbReference type="AlphaFoldDB" id="A0A8J5RK77"/>
<dbReference type="CDD" id="cd17328">
    <property type="entry name" value="MFS_spinster_like"/>
    <property type="match status" value="1"/>
</dbReference>
<dbReference type="OrthoDB" id="440755at2759"/>
<feature type="transmembrane region" description="Helical" evidence="7">
    <location>
        <begin position="71"/>
        <end position="90"/>
    </location>
</feature>
<evidence type="ECO:0000256" key="4">
    <source>
        <dbReference type="ARBA" id="ARBA00022989"/>
    </source>
</evidence>
<keyword evidence="10" id="KW-1185">Reference proteome</keyword>
<dbReference type="GO" id="GO:0016020">
    <property type="term" value="C:membrane"/>
    <property type="evidence" value="ECO:0007669"/>
    <property type="project" value="UniProtKB-SubCell"/>
</dbReference>
<dbReference type="EMBL" id="JAAALK010000290">
    <property type="protein sequence ID" value="KAG8047309.1"/>
    <property type="molecule type" value="Genomic_DNA"/>
</dbReference>